<dbReference type="GO" id="GO:0004640">
    <property type="term" value="F:phosphoribosylanthranilate isomerase activity"/>
    <property type="evidence" value="ECO:0007669"/>
    <property type="project" value="UniProtKB-UniRule"/>
</dbReference>
<protein>
    <recommendedName>
        <fullName evidence="4 9">N-(5'-phosphoribosyl)anthranilate isomerase</fullName>
        <shortName evidence="9">PRAI</shortName>
        <ecNumber evidence="3 9">5.3.1.24</ecNumber>
    </recommendedName>
</protein>
<evidence type="ECO:0000256" key="3">
    <source>
        <dbReference type="ARBA" id="ARBA00012572"/>
    </source>
</evidence>
<dbReference type="PANTHER" id="PTHR42894:SF1">
    <property type="entry name" value="N-(5'-PHOSPHORIBOSYL)ANTHRANILATE ISOMERASE"/>
    <property type="match status" value="1"/>
</dbReference>
<keyword evidence="8 9" id="KW-0413">Isomerase</keyword>
<dbReference type="EC" id="5.3.1.24" evidence="3 9"/>
<dbReference type="SUPFAM" id="SSF51366">
    <property type="entry name" value="Ribulose-phoshate binding barrel"/>
    <property type="match status" value="1"/>
</dbReference>
<dbReference type="InterPro" id="IPR044643">
    <property type="entry name" value="TrpF_fam"/>
</dbReference>
<sequence length="192" mass="20946">MTQIKICGLMREQDADVINEVKPDFAGFVFAPSRRQISLETALRFRQIIDDTIPTVGVFVNAPLDEMLTVFRSGAIQYVQLHGNEPEDTVQALKDAGAKVFQVYKPDEPITPTAADYTMLDSGAGSGIPLDWKRVPQASHPFILAGGLTPENVAEAITTVRPDVVDVSSGVETNKQKDPEKIRAIVTTAHNN</sequence>
<reference evidence="11 12" key="1">
    <citation type="journal article" date="2015" name="Genome Announc.">
        <title>Expanding the biotechnology potential of lactobacilli through comparative genomics of 213 strains and associated genera.</title>
        <authorList>
            <person name="Sun Z."/>
            <person name="Harris H.M."/>
            <person name="McCann A."/>
            <person name="Guo C."/>
            <person name="Argimon S."/>
            <person name="Zhang W."/>
            <person name="Yang X."/>
            <person name="Jeffery I.B."/>
            <person name="Cooney J.C."/>
            <person name="Kagawa T.F."/>
            <person name="Liu W."/>
            <person name="Song Y."/>
            <person name="Salvetti E."/>
            <person name="Wrobel A."/>
            <person name="Rasinkangas P."/>
            <person name="Parkhill J."/>
            <person name="Rea M.C."/>
            <person name="O'Sullivan O."/>
            <person name="Ritari J."/>
            <person name="Douillard F.P."/>
            <person name="Paul Ross R."/>
            <person name="Yang R."/>
            <person name="Briner A.E."/>
            <person name="Felis G.E."/>
            <person name="de Vos W.M."/>
            <person name="Barrangou R."/>
            <person name="Klaenhammer T.R."/>
            <person name="Caufield P.W."/>
            <person name="Cui Y."/>
            <person name="Zhang H."/>
            <person name="O'Toole P.W."/>
        </authorList>
    </citation>
    <scope>NUCLEOTIDE SEQUENCE [LARGE SCALE GENOMIC DNA]</scope>
    <source>
        <strain evidence="11 12">DSM 20515</strain>
    </source>
</reference>
<proteinExistence type="inferred from homology"/>
<evidence type="ECO:0000313" key="12">
    <source>
        <dbReference type="Proteomes" id="UP000051845"/>
    </source>
</evidence>
<evidence type="ECO:0000259" key="10">
    <source>
        <dbReference type="Pfam" id="PF00697"/>
    </source>
</evidence>
<evidence type="ECO:0000256" key="7">
    <source>
        <dbReference type="ARBA" id="ARBA00023141"/>
    </source>
</evidence>
<dbReference type="RefSeq" id="WP_056995997.1">
    <property type="nucleotide sequence ID" value="NZ_AYYR01000009.1"/>
</dbReference>
<dbReference type="PATRIC" id="fig|1423733.4.peg.3068"/>
<keyword evidence="6 9" id="KW-0822">Tryptophan biosynthesis</keyword>
<dbReference type="GO" id="GO:0000162">
    <property type="term" value="P:L-tryptophan biosynthetic process"/>
    <property type="evidence" value="ECO:0007669"/>
    <property type="project" value="UniProtKB-UniRule"/>
</dbReference>
<comment type="similarity">
    <text evidence="9">Belongs to the TrpF family.</text>
</comment>
<keyword evidence="7 9" id="KW-0057">Aromatic amino acid biosynthesis</keyword>
<comment type="caution">
    <text evidence="11">The sequence shown here is derived from an EMBL/GenBank/DDBJ whole genome shotgun (WGS) entry which is preliminary data.</text>
</comment>
<dbReference type="Gene3D" id="3.20.20.70">
    <property type="entry name" value="Aldolase class I"/>
    <property type="match status" value="1"/>
</dbReference>
<dbReference type="InterPro" id="IPR013785">
    <property type="entry name" value="Aldolase_TIM"/>
</dbReference>
<evidence type="ECO:0000256" key="1">
    <source>
        <dbReference type="ARBA" id="ARBA00001164"/>
    </source>
</evidence>
<comment type="catalytic activity">
    <reaction evidence="1 9">
        <text>N-(5-phospho-beta-D-ribosyl)anthranilate = 1-(2-carboxyphenylamino)-1-deoxy-D-ribulose 5-phosphate</text>
        <dbReference type="Rhea" id="RHEA:21540"/>
        <dbReference type="ChEBI" id="CHEBI:18277"/>
        <dbReference type="ChEBI" id="CHEBI:58613"/>
        <dbReference type="EC" id="5.3.1.24"/>
    </reaction>
</comment>
<organism evidence="11 12">
    <name type="scientific">Secundilactobacillus collinoides DSM 20515 = JCM 1123</name>
    <dbReference type="NCBI Taxonomy" id="1423733"/>
    <lineage>
        <taxon>Bacteria</taxon>
        <taxon>Bacillati</taxon>
        <taxon>Bacillota</taxon>
        <taxon>Bacilli</taxon>
        <taxon>Lactobacillales</taxon>
        <taxon>Lactobacillaceae</taxon>
        <taxon>Secundilactobacillus</taxon>
    </lineage>
</organism>
<evidence type="ECO:0000256" key="8">
    <source>
        <dbReference type="ARBA" id="ARBA00023235"/>
    </source>
</evidence>
<keyword evidence="5 9" id="KW-0028">Amino-acid biosynthesis</keyword>
<comment type="pathway">
    <text evidence="2 9">Amino-acid biosynthesis; L-tryptophan biosynthesis; L-tryptophan from chorismate: step 3/5.</text>
</comment>
<dbReference type="AlphaFoldDB" id="A0A0R2BFE2"/>
<evidence type="ECO:0000256" key="9">
    <source>
        <dbReference type="HAMAP-Rule" id="MF_00135"/>
    </source>
</evidence>
<evidence type="ECO:0000256" key="6">
    <source>
        <dbReference type="ARBA" id="ARBA00022822"/>
    </source>
</evidence>
<dbReference type="InterPro" id="IPR011060">
    <property type="entry name" value="RibuloseP-bd_barrel"/>
</dbReference>
<evidence type="ECO:0000256" key="5">
    <source>
        <dbReference type="ARBA" id="ARBA00022605"/>
    </source>
</evidence>
<dbReference type="Proteomes" id="UP000051845">
    <property type="component" value="Unassembled WGS sequence"/>
</dbReference>
<name>A0A0R2BFE2_SECCO</name>
<evidence type="ECO:0000313" key="11">
    <source>
        <dbReference type="EMBL" id="KRM77584.1"/>
    </source>
</evidence>
<accession>A0A0R2BFE2</accession>
<dbReference type="Pfam" id="PF00697">
    <property type="entry name" value="PRAI"/>
    <property type="match status" value="1"/>
</dbReference>
<dbReference type="HAMAP" id="MF_00135">
    <property type="entry name" value="PRAI"/>
    <property type="match status" value="1"/>
</dbReference>
<dbReference type="EMBL" id="AYYR01000009">
    <property type="protein sequence ID" value="KRM77584.1"/>
    <property type="molecule type" value="Genomic_DNA"/>
</dbReference>
<dbReference type="InterPro" id="IPR001240">
    <property type="entry name" value="PRAI_dom"/>
</dbReference>
<evidence type="ECO:0000256" key="4">
    <source>
        <dbReference type="ARBA" id="ARBA00022272"/>
    </source>
</evidence>
<gene>
    <name evidence="9" type="primary">trpF</name>
    <name evidence="11" type="ORF">FC82_GL002942</name>
</gene>
<feature type="domain" description="N-(5'phosphoribosyl) anthranilate isomerase (PRAI)" evidence="10">
    <location>
        <begin position="4"/>
        <end position="187"/>
    </location>
</feature>
<dbReference type="UniPathway" id="UPA00035">
    <property type="reaction ID" value="UER00042"/>
</dbReference>
<dbReference type="PANTHER" id="PTHR42894">
    <property type="entry name" value="N-(5'-PHOSPHORIBOSYL)ANTHRANILATE ISOMERASE"/>
    <property type="match status" value="1"/>
</dbReference>
<dbReference type="STRING" id="33960.TY91_01750"/>
<dbReference type="CDD" id="cd00405">
    <property type="entry name" value="PRAI"/>
    <property type="match status" value="1"/>
</dbReference>
<evidence type="ECO:0000256" key="2">
    <source>
        <dbReference type="ARBA" id="ARBA00004664"/>
    </source>
</evidence>